<dbReference type="SUPFAM" id="SSF53738">
    <property type="entry name" value="Phosphoglucomutase, first 3 domains"/>
    <property type="match status" value="1"/>
</dbReference>
<keyword evidence="5" id="KW-0413">Isomerase</keyword>
<dbReference type="PANTHER" id="PTHR43771:SF1">
    <property type="entry name" value="PHOSPHOMANNOMUTASE"/>
    <property type="match status" value="1"/>
</dbReference>
<dbReference type="EMBL" id="AUZY01013021">
    <property type="protein sequence ID" value="EQD26934.1"/>
    <property type="molecule type" value="Genomic_DNA"/>
</dbReference>
<reference evidence="8" key="1">
    <citation type="submission" date="2013-08" db="EMBL/GenBank/DDBJ databases">
        <authorList>
            <person name="Mendez C."/>
            <person name="Richter M."/>
            <person name="Ferrer M."/>
            <person name="Sanchez J."/>
        </authorList>
    </citation>
    <scope>NUCLEOTIDE SEQUENCE</scope>
</reference>
<gene>
    <name evidence="8" type="ORF">B1B_19380</name>
</gene>
<dbReference type="Gene3D" id="3.30.310.50">
    <property type="entry name" value="Alpha-D-phosphohexomutase, C-terminal domain"/>
    <property type="match status" value="1"/>
</dbReference>
<dbReference type="InterPro" id="IPR036900">
    <property type="entry name" value="A-D-PHexomutase_C_sf"/>
</dbReference>
<dbReference type="InterPro" id="IPR005843">
    <property type="entry name" value="A-D-PHexomutase_C"/>
</dbReference>
<dbReference type="SUPFAM" id="SSF55957">
    <property type="entry name" value="Phosphoglucomutase, C-terminal domain"/>
    <property type="match status" value="1"/>
</dbReference>
<feature type="domain" description="Alpha-D-phosphohexomutase C-terminal" evidence="6">
    <location>
        <begin position="81"/>
        <end position="127"/>
    </location>
</feature>
<dbReference type="GO" id="GO:0046872">
    <property type="term" value="F:metal ion binding"/>
    <property type="evidence" value="ECO:0007669"/>
    <property type="project" value="UniProtKB-KW"/>
</dbReference>
<dbReference type="Pfam" id="PF02880">
    <property type="entry name" value="PGM_PMM_III"/>
    <property type="match status" value="1"/>
</dbReference>
<evidence type="ECO:0000259" key="6">
    <source>
        <dbReference type="Pfam" id="PF00408"/>
    </source>
</evidence>
<protein>
    <submittedName>
        <fullName evidence="8">Phosphoglucomutase/phosphomannomutase</fullName>
    </submittedName>
</protein>
<evidence type="ECO:0000256" key="5">
    <source>
        <dbReference type="ARBA" id="ARBA00023235"/>
    </source>
</evidence>
<feature type="non-terminal residue" evidence="8">
    <location>
        <position position="1"/>
    </location>
</feature>
<name>T0ZDQ6_9ZZZZ</name>
<organism evidence="8">
    <name type="scientific">mine drainage metagenome</name>
    <dbReference type="NCBI Taxonomy" id="410659"/>
    <lineage>
        <taxon>unclassified sequences</taxon>
        <taxon>metagenomes</taxon>
        <taxon>ecological metagenomes</taxon>
    </lineage>
</organism>
<keyword evidence="4" id="KW-0460">Magnesium</keyword>
<feature type="domain" description="Alpha-D-phosphohexomutase alpha/beta/alpha" evidence="7">
    <location>
        <begin position="4"/>
        <end position="53"/>
    </location>
</feature>
<dbReference type="InterPro" id="IPR016055">
    <property type="entry name" value="A-D-PHexomutase_a/b/a-I/II/III"/>
</dbReference>
<accession>T0ZDQ6</accession>
<dbReference type="GO" id="GO:0016868">
    <property type="term" value="F:intramolecular phosphotransferase activity"/>
    <property type="evidence" value="ECO:0007669"/>
    <property type="project" value="InterPro"/>
</dbReference>
<evidence type="ECO:0000256" key="4">
    <source>
        <dbReference type="ARBA" id="ARBA00022842"/>
    </source>
</evidence>
<keyword evidence="2" id="KW-0597">Phosphoprotein</keyword>
<evidence type="ECO:0000256" key="2">
    <source>
        <dbReference type="ARBA" id="ARBA00022553"/>
    </source>
</evidence>
<evidence type="ECO:0000259" key="7">
    <source>
        <dbReference type="Pfam" id="PF02880"/>
    </source>
</evidence>
<dbReference type="InterPro" id="IPR005846">
    <property type="entry name" value="A-D-PHexomutase_a/b/a-III"/>
</dbReference>
<dbReference type="Pfam" id="PF00408">
    <property type="entry name" value="PGM_PMM_IV"/>
    <property type="match status" value="1"/>
</dbReference>
<proteinExistence type="predicted"/>
<comment type="caution">
    <text evidence="8">The sequence shown here is derived from an EMBL/GenBank/DDBJ whole genome shotgun (WGS) entry which is preliminary data.</text>
</comment>
<dbReference type="AlphaFoldDB" id="T0ZDQ6"/>
<evidence type="ECO:0000256" key="1">
    <source>
        <dbReference type="ARBA" id="ARBA00001946"/>
    </source>
</evidence>
<keyword evidence="3" id="KW-0479">Metal-binding</keyword>
<dbReference type="Gene3D" id="3.40.120.10">
    <property type="entry name" value="Alpha-D-Glucose-1,6-Bisphosphate, subunit A, domain 3"/>
    <property type="match status" value="1"/>
</dbReference>
<evidence type="ECO:0000256" key="3">
    <source>
        <dbReference type="ARBA" id="ARBA00022723"/>
    </source>
</evidence>
<evidence type="ECO:0000313" key="8">
    <source>
        <dbReference type="EMBL" id="EQD26934.1"/>
    </source>
</evidence>
<reference evidence="8" key="2">
    <citation type="journal article" date="2014" name="ISME J.">
        <title>Microbial stratification in low pH oxic and suboxic macroscopic growths along an acid mine drainage.</title>
        <authorList>
            <person name="Mendez-Garcia C."/>
            <person name="Mesa V."/>
            <person name="Sprenger R.R."/>
            <person name="Richter M."/>
            <person name="Diez M.S."/>
            <person name="Solano J."/>
            <person name="Bargiela R."/>
            <person name="Golyshina O.V."/>
            <person name="Manteca A."/>
            <person name="Ramos J.L."/>
            <person name="Gallego J.R."/>
            <person name="Llorente I."/>
            <person name="Martins Dos Santos V.A."/>
            <person name="Jensen O.N."/>
            <person name="Pelaez A.I."/>
            <person name="Sanchez J."/>
            <person name="Ferrer M."/>
        </authorList>
    </citation>
    <scope>NUCLEOTIDE SEQUENCE</scope>
</reference>
<dbReference type="GO" id="GO:0005975">
    <property type="term" value="P:carbohydrate metabolic process"/>
    <property type="evidence" value="ECO:0007669"/>
    <property type="project" value="InterPro"/>
</dbReference>
<sequence length="137" mass="15287">IDLKAKIGGEENGGVIYSAHQLCRDGAMTAALVLQLMAKTGTSISDLIAELPQYTLIKRSVHINKPWSDLLHSLEAEISGKDVDRTDGVKIKEGKNWVLIRPSGTEPIVRLYAQGRDEKQSKELADRYQDRLEKLMK</sequence>
<dbReference type="PANTHER" id="PTHR43771">
    <property type="entry name" value="PHOSPHOMANNOMUTASE"/>
    <property type="match status" value="1"/>
</dbReference>
<comment type="cofactor">
    <cofactor evidence="1">
        <name>Mg(2+)</name>
        <dbReference type="ChEBI" id="CHEBI:18420"/>
    </cofactor>
</comment>